<dbReference type="AlphaFoldDB" id="A0A852W4U7"/>
<protein>
    <submittedName>
        <fullName evidence="2">ABC-type transport system involved in multi-copper enzyme maturation permease subunit</fullName>
    </submittedName>
</protein>
<feature type="transmembrane region" description="Helical" evidence="1">
    <location>
        <begin position="25"/>
        <end position="47"/>
    </location>
</feature>
<keyword evidence="1" id="KW-1133">Transmembrane helix</keyword>
<accession>A0A852W4U7</accession>
<keyword evidence="3" id="KW-1185">Reference proteome</keyword>
<name>A0A852W4U7_PSEA5</name>
<feature type="transmembrane region" description="Helical" evidence="1">
    <location>
        <begin position="59"/>
        <end position="86"/>
    </location>
</feature>
<comment type="caution">
    <text evidence="2">The sequence shown here is derived from an EMBL/GenBank/DDBJ whole genome shotgun (WGS) entry which is preliminary data.</text>
</comment>
<keyword evidence="1" id="KW-0812">Transmembrane</keyword>
<keyword evidence="1" id="KW-0472">Membrane</keyword>
<evidence type="ECO:0000256" key="1">
    <source>
        <dbReference type="SAM" id="Phobius"/>
    </source>
</evidence>
<gene>
    <name evidence="2" type="ORF">HDA37_004104</name>
</gene>
<sequence length="286" mass="28878">MATVSLDRFRAVLTAEVRKTLSTRVWWLLFLPVLLLALAQSLLGSILQLLVPQATETSSILMLAGLASALTMTAIVGGAFGTLLGTGDFRHRTVTLAYLTGSRGQVLAAKALIAAVVAGLYALFLVVVGPLLGGAALGGQQLPDLGRLAGLGAIGILVCALWGVLGVAVGTLVTNQAGAIALTVGYLLIGENLIAGALRAGDGSSLGDPSVFARLTPFLPGNAGDLAIWEPVVSSAGLGAQSQFVLEFLAGVSAPPPGWVGLLVLAVWTAAGIALAAVVGARRDIT</sequence>
<organism evidence="2 3">
    <name type="scientific">Pseudonocardia alni</name>
    <name type="common">Amycolata alni</name>
    <dbReference type="NCBI Taxonomy" id="33907"/>
    <lineage>
        <taxon>Bacteria</taxon>
        <taxon>Bacillati</taxon>
        <taxon>Actinomycetota</taxon>
        <taxon>Actinomycetes</taxon>
        <taxon>Pseudonocardiales</taxon>
        <taxon>Pseudonocardiaceae</taxon>
        <taxon>Pseudonocardia</taxon>
    </lineage>
</organism>
<feature type="transmembrane region" description="Helical" evidence="1">
    <location>
        <begin position="107"/>
        <end position="128"/>
    </location>
</feature>
<feature type="transmembrane region" description="Helical" evidence="1">
    <location>
        <begin position="179"/>
        <end position="198"/>
    </location>
</feature>
<dbReference type="Proteomes" id="UP000549695">
    <property type="component" value="Unassembled WGS sequence"/>
</dbReference>
<evidence type="ECO:0000313" key="2">
    <source>
        <dbReference type="EMBL" id="NYG03819.1"/>
    </source>
</evidence>
<proteinExistence type="predicted"/>
<dbReference type="RefSeq" id="WP_179761921.1">
    <property type="nucleotide sequence ID" value="NZ_BAAAJZ010000003.1"/>
</dbReference>
<dbReference type="GeneID" id="98053799"/>
<reference evidence="2 3" key="1">
    <citation type="submission" date="2020-07" db="EMBL/GenBank/DDBJ databases">
        <title>Sequencing the genomes of 1000 actinobacteria strains.</title>
        <authorList>
            <person name="Klenk H.-P."/>
        </authorList>
    </citation>
    <scope>NUCLEOTIDE SEQUENCE [LARGE SCALE GENOMIC DNA]</scope>
    <source>
        <strain evidence="2 3">DSM 44749</strain>
    </source>
</reference>
<dbReference type="EMBL" id="JACCCZ010000001">
    <property type="protein sequence ID" value="NYG03819.1"/>
    <property type="molecule type" value="Genomic_DNA"/>
</dbReference>
<feature type="transmembrane region" description="Helical" evidence="1">
    <location>
        <begin position="259"/>
        <end position="281"/>
    </location>
</feature>
<evidence type="ECO:0000313" key="3">
    <source>
        <dbReference type="Proteomes" id="UP000549695"/>
    </source>
</evidence>
<feature type="transmembrane region" description="Helical" evidence="1">
    <location>
        <begin position="148"/>
        <end position="172"/>
    </location>
</feature>